<keyword evidence="6" id="KW-0862">Zinc</keyword>
<evidence type="ECO:0000256" key="3">
    <source>
        <dbReference type="ARBA" id="ARBA00022691"/>
    </source>
</evidence>
<dbReference type="SUPFAM" id="SSF144232">
    <property type="entry name" value="HIT/MYND zinc finger-like"/>
    <property type="match status" value="1"/>
</dbReference>
<reference evidence="9 10" key="1">
    <citation type="submission" date="2024-08" db="EMBL/GenBank/DDBJ databases">
        <authorList>
            <person name="Cucini C."/>
            <person name="Frati F."/>
        </authorList>
    </citation>
    <scope>NUCLEOTIDE SEQUENCE [LARGE SCALE GENOMIC DNA]</scope>
</reference>
<comment type="caution">
    <text evidence="9">The sequence shown here is derived from an EMBL/GenBank/DDBJ whole genome shotgun (WGS) entry which is preliminary data.</text>
</comment>
<dbReference type="InterPro" id="IPR011990">
    <property type="entry name" value="TPR-like_helical_dom_sf"/>
</dbReference>
<dbReference type="InterPro" id="IPR002893">
    <property type="entry name" value="Znf_MYND"/>
</dbReference>
<dbReference type="Gene3D" id="1.10.220.160">
    <property type="match status" value="1"/>
</dbReference>
<evidence type="ECO:0000313" key="10">
    <source>
        <dbReference type="Proteomes" id="UP001642540"/>
    </source>
</evidence>
<keyword evidence="1" id="KW-0489">Methyltransferase</keyword>
<feature type="region of interest" description="Disordered" evidence="7">
    <location>
        <begin position="204"/>
        <end position="232"/>
    </location>
</feature>
<evidence type="ECO:0000256" key="5">
    <source>
        <dbReference type="ARBA" id="ARBA00022771"/>
    </source>
</evidence>
<proteinExistence type="predicted"/>
<dbReference type="Pfam" id="PF01753">
    <property type="entry name" value="zf-MYND"/>
    <property type="match status" value="1"/>
</dbReference>
<organism evidence="9 10">
    <name type="scientific">Orchesella dallaii</name>
    <dbReference type="NCBI Taxonomy" id="48710"/>
    <lineage>
        <taxon>Eukaryota</taxon>
        <taxon>Metazoa</taxon>
        <taxon>Ecdysozoa</taxon>
        <taxon>Arthropoda</taxon>
        <taxon>Hexapoda</taxon>
        <taxon>Collembola</taxon>
        <taxon>Entomobryomorpha</taxon>
        <taxon>Entomobryoidea</taxon>
        <taxon>Orchesellidae</taxon>
        <taxon>Orchesellinae</taxon>
        <taxon>Orchesella</taxon>
    </lineage>
</organism>
<evidence type="ECO:0000256" key="2">
    <source>
        <dbReference type="ARBA" id="ARBA00022679"/>
    </source>
</evidence>
<sequence length="659" mass="74793">MSSENSLTEEEAHHKAVCSRLTLQSKKEGFFRQLADTLASNVDFATFLKCNSDLERFKIVATCCWDQINAELIFRGKNAEVAVQKRLEGNKYFENSDFRKALLSYCQSLVQAPVGPEIISAYTNRSALLYVMGEYQACIDDVELAISYGSPEQSKHRLYERMTSCYISLKNYIKAKVTARVAKHLAEKHDPTNTKFFKKMEKHSAAIEKGSTKPKDATSSTEGTKTNSSGPLEIISKGFTPGKVFTNASEKFNVDYSPDFGRYAVSTAKIGPGELLLKERPFACCLDMEKMGSHCSNCLIRFKVPIPCETCTHVAFCSRKCRKEAESYHQYECKVMALLMGSGMSPTAYLALRIITQSSLDKFKEIFPDLQNDPSKVIRDENGKYDPSSYFNIYNLGAMEHDRTPVDFYERTLMAVFLVKCLRINQYFQINLFKTPKPTQDEFLIGSLILRNLQVLQFNAYAITEFMMESRTSYPKSTTASVGIAIYPTASYFNHSCAPEVTRYFVGSTMYIQTIKGLDANKPIHDNYGPMFTKVERAQRLKSLKGRWWFNCFCIACKEDWPLLKTLPTEFDPSKKEEKKALKRLMALDQKYFDDGMKAMELGSPVAAIEFFKLYVEEAEAILRFLPKANFTPYKNLLLAYEGIKLCLCSVGSVFITAE</sequence>
<evidence type="ECO:0000256" key="6">
    <source>
        <dbReference type="ARBA" id="ARBA00022833"/>
    </source>
</evidence>
<dbReference type="PANTHER" id="PTHR46165">
    <property type="entry name" value="SET AND MYND DOMAIN-CONTAINING PROTEIN 4"/>
    <property type="match status" value="1"/>
</dbReference>
<name>A0ABP1PP50_9HEXA</name>
<dbReference type="Gene3D" id="2.170.270.10">
    <property type="entry name" value="SET domain"/>
    <property type="match status" value="1"/>
</dbReference>
<accession>A0ABP1PP50</accession>
<dbReference type="SUPFAM" id="SSF82199">
    <property type="entry name" value="SET domain"/>
    <property type="match status" value="1"/>
</dbReference>
<dbReference type="SUPFAM" id="SSF48452">
    <property type="entry name" value="TPR-like"/>
    <property type="match status" value="1"/>
</dbReference>
<feature type="domain" description="MYND-type" evidence="8">
    <location>
        <begin position="295"/>
        <end position="333"/>
    </location>
</feature>
<dbReference type="Proteomes" id="UP001642540">
    <property type="component" value="Unassembled WGS sequence"/>
</dbReference>
<dbReference type="InterPro" id="IPR044421">
    <property type="entry name" value="SMYD4_SET"/>
</dbReference>
<evidence type="ECO:0000313" key="9">
    <source>
        <dbReference type="EMBL" id="CAL8071023.1"/>
    </source>
</evidence>
<dbReference type="EMBL" id="CAXLJM020000004">
    <property type="protein sequence ID" value="CAL8071023.1"/>
    <property type="molecule type" value="Genomic_DNA"/>
</dbReference>
<feature type="compositionally biased region" description="Basic and acidic residues" evidence="7">
    <location>
        <begin position="204"/>
        <end position="216"/>
    </location>
</feature>
<evidence type="ECO:0000259" key="8">
    <source>
        <dbReference type="Pfam" id="PF01753"/>
    </source>
</evidence>
<dbReference type="Gene3D" id="6.10.140.2220">
    <property type="match status" value="1"/>
</dbReference>
<protein>
    <recommendedName>
        <fullName evidence="8">MYND-type domain-containing protein</fullName>
    </recommendedName>
</protein>
<dbReference type="InterPro" id="IPR052097">
    <property type="entry name" value="SET-MYND_domain_protein"/>
</dbReference>
<evidence type="ECO:0000256" key="1">
    <source>
        <dbReference type="ARBA" id="ARBA00022603"/>
    </source>
</evidence>
<keyword evidence="5" id="KW-0863">Zinc-finger</keyword>
<keyword evidence="10" id="KW-1185">Reference proteome</keyword>
<dbReference type="InterPro" id="IPR046341">
    <property type="entry name" value="SET_dom_sf"/>
</dbReference>
<keyword evidence="3" id="KW-0949">S-adenosyl-L-methionine</keyword>
<dbReference type="CDD" id="cd10536">
    <property type="entry name" value="SET_SMYD4"/>
    <property type="match status" value="1"/>
</dbReference>
<dbReference type="PANTHER" id="PTHR46165:SF5">
    <property type="entry name" value="RE32936P"/>
    <property type="match status" value="1"/>
</dbReference>
<keyword evidence="2" id="KW-0808">Transferase</keyword>
<dbReference type="Gene3D" id="1.25.40.10">
    <property type="entry name" value="Tetratricopeptide repeat domain"/>
    <property type="match status" value="1"/>
</dbReference>
<evidence type="ECO:0000256" key="7">
    <source>
        <dbReference type="SAM" id="MobiDB-lite"/>
    </source>
</evidence>
<feature type="compositionally biased region" description="Polar residues" evidence="7">
    <location>
        <begin position="217"/>
        <end position="230"/>
    </location>
</feature>
<evidence type="ECO:0000256" key="4">
    <source>
        <dbReference type="ARBA" id="ARBA00022723"/>
    </source>
</evidence>
<keyword evidence="4" id="KW-0479">Metal-binding</keyword>
<gene>
    <name evidence="9" type="ORF">ODALV1_LOCUS1527</name>
</gene>